<dbReference type="InterPro" id="IPR016032">
    <property type="entry name" value="Sig_transdc_resp-reg_C-effctor"/>
</dbReference>
<evidence type="ECO:0000256" key="2">
    <source>
        <dbReference type="ARBA" id="ARBA00023125"/>
    </source>
</evidence>
<dbReference type="RefSeq" id="WP_142001128.1">
    <property type="nucleotide sequence ID" value="NZ_VFML01000001.1"/>
</dbReference>
<dbReference type="SUPFAM" id="SSF46894">
    <property type="entry name" value="C-terminal effector domain of the bipartite response regulators"/>
    <property type="match status" value="1"/>
</dbReference>
<dbReference type="EMBL" id="VFML01000001">
    <property type="protein sequence ID" value="TQJ05629.1"/>
    <property type="molecule type" value="Genomic_DNA"/>
</dbReference>
<dbReference type="PRINTS" id="PR00038">
    <property type="entry name" value="HTHLUXR"/>
</dbReference>
<dbReference type="GO" id="GO:0003677">
    <property type="term" value="F:DNA binding"/>
    <property type="evidence" value="ECO:0007669"/>
    <property type="project" value="UniProtKB-KW"/>
</dbReference>
<evidence type="ECO:0000256" key="3">
    <source>
        <dbReference type="ARBA" id="ARBA00023163"/>
    </source>
</evidence>
<dbReference type="Proteomes" id="UP000320876">
    <property type="component" value="Unassembled WGS sequence"/>
</dbReference>
<evidence type="ECO:0000313" key="5">
    <source>
        <dbReference type="EMBL" id="TQJ05629.1"/>
    </source>
</evidence>
<dbReference type="PANTHER" id="PTHR44688">
    <property type="entry name" value="DNA-BINDING TRANSCRIPTIONAL ACTIVATOR DEVR_DOSR"/>
    <property type="match status" value="1"/>
</dbReference>
<evidence type="ECO:0000313" key="6">
    <source>
        <dbReference type="Proteomes" id="UP000320876"/>
    </source>
</evidence>
<dbReference type="CDD" id="cd06170">
    <property type="entry name" value="LuxR_C_like"/>
    <property type="match status" value="1"/>
</dbReference>
<organism evidence="5 6">
    <name type="scientific">Amycolatopsis cihanbeyliensis</name>
    <dbReference type="NCBI Taxonomy" id="1128664"/>
    <lineage>
        <taxon>Bacteria</taxon>
        <taxon>Bacillati</taxon>
        <taxon>Actinomycetota</taxon>
        <taxon>Actinomycetes</taxon>
        <taxon>Pseudonocardiales</taxon>
        <taxon>Pseudonocardiaceae</taxon>
        <taxon>Amycolatopsis</taxon>
    </lineage>
</organism>
<evidence type="ECO:0000256" key="1">
    <source>
        <dbReference type="ARBA" id="ARBA00023015"/>
    </source>
</evidence>
<comment type="caution">
    <text evidence="5">The sequence shown here is derived from an EMBL/GenBank/DDBJ whole genome shotgun (WGS) entry which is preliminary data.</text>
</comment>
<dbReference type="OrthoDB" id="9808843at2"/>
<dbReference type="SMART" id="SM00421">
    <property type="entry name" value="HTH_LUXR"/>
    <property type="match status" value="1"/>
</dbReference>
<keyword evidence="3" id="KW-0804">Transcription</keyword>
<dbReference type="AlphaFoldDB" id="A0A542DR97"/>
<dbReference type="Pfam" id="PF00196">
    <property type="entry name" value="GerE"/>
    <property type="match status" value="1"/>
</dbReference>
<dbReference type="GO" id="GO:0006355">
    <property type="term" value="P:regulation of DNA-templated transcription"/>
    <property type="evidence" value="ECO:0007669"/>
    <property type="project" value="InterPro"/>
</dbReference>
<accession>A0A542DR97</accession>
<sequence>MAGPLRVVLQHRLNLVRDLLAWYAAQQPGFRVVACVDRPTALLSACNRTTVDTVLLESGRTPGGVTELLTVLRELHHVRVVALYSTMARAESAPDADRLRQSGVAELVAYDDGPTAVLAALRDLGPHPVMRVPPGPRAPEPRSEPQPLIRREAEILHCVAPGLTVRQTADVLGVTERTVHSLQGQLFRKLGVRNRRSALAVALRHGYLCVGAAREDK</sequence>
<reference evidence="5 6" key="1">
    <citation type="submission" date="2019-06" db="EMBL/GenBank/DDBJ databases">
        <title>Sequencing the genomes of 1000 actinobacteria strains.</title>
        <authorList>
            <person name="Klenk H.-P."/>
        </authorList>
    </citation>
    <scope>NUCLEOTIDE SEQUENCE [LARGE SCALE GENOMIC DNA]</scope>
    <source>
        <strain evidence="5 6">DSM 45679</strain>
    </source>
</reference>
<keyword evidence="6" id="KW-1185">Reference proteome</keyword>
<name>A0A542DR97_AMYCI</name>
<keyword evidence="1" id="KW-0805">Transcription regulation</keyword>
<proteinExistence type="predicted"/>
<dbReference type="PANTHER" id="PTHR44688:SF16">
    <property type="entry name" value="DNA-BINDING TRANSCRIPTIONAL ACTIVATOR DEVR_DOSR"/>
    <property type="match status" value="1"/>
</dbReference>
<dbReference type="Gene3D" id="3.40.50.2300">
    <property type="match status" value="1"/>
</dbReference>
<dbReference type="InterPro" id="IPR000792">
    <property type="entry name" value="Tscrpt_reg_LuxR_C"/>
</dbReference>
<feature type="domain" description="HTH luxR-type" evidence="4">
    <location>
        <begin position="141"/>
        <end position="206"/>
    </location>
</feature>
<evidence type="ECO:0000259" key="4">
    <source>
        <dbReference type="PROSITE" id="PS50043"/>
    </source>
</evidence>
<dbReference type="PROSITE" id="PS50043">
    <property type="entry name" value="HTH_LUXR_2"/>
    <property type="match status" value="1"/>
</dbReference>
<keyword evidence="2 5" id="KW-0238">DNA-binding</keyword>
<protein>
    <submittedName>
        <fullName evidence="5">DNA-binding NarL/FixJ family response regulator</fullName>
    </submittedName>
</protein>
<gene>
    <name evidence="5" type="ORF">FB471_5466</name>
</gene>